<dbReference type="Gene3D" id="1.10.101.10">
    <property type="entry name" value="PGBD-like superfamily/PGBD"/>
    <property type="match status" value="1"/>
</dbReference>
<comment type="similarity">
    <text evidence="1">Belongs to the peptidase C40 family.</text>
</comment>
<sequence>MTMFYTARHAAPRAHRSAAQRTGAGVLAATALGLGASTMTATSAAAQGGPEAPAPATSQTASTGGAQSAGNSVAPSGSTSFSDHVRVGDTGSVVKQIQDKVGVSADGVFGSLTEQAVKSWQAKNGLSADGIVGPETGSALGLTGGGSSSTGGAQSADGGTAETAQASASAPASDSSIVNTARSLTGTPYVYGGTTTAGFDCSGFVQYVYDKAGKDIPRTTQQQQAAATPVSNPQPGDIVFFGNPAYHNGIYAGDGKIIDAGNSESPVQERDIWTDDVTYGRF</sequence>
<keyword evidence="10" id="KW-1185">Reference proteome</keyword>
<evidence type="ECO:0000313" key="8">
    <source>
        <dbReference type="EMBL" id="QOK22735.1"/>
    </source>
</evidence>
<feature type="region of interest" description="Disordered" evidence="5">
    <location>
        <begin position="137"/>
        <end position="176"/>
    </location>
</feature>
<feature type="compositionally biased region" description="Polar residues" evidence="5">
    <location>
        <begin position="71"/>
        <end position="82"/>
    </location>
</feature>
<dbReference type="SUPFAM" id="SSF54001">
    <property type="entry name" value="Cysteine proteinases"/>
    <property type="match status" value="1"/>
</dbReference>
<keyword evidence="3 9" id="KW-0378">Hydrolase</keyword>
<dbReference type="EMBL" id="CP013290">
    <property type="protein sequence ID" value="APH02758.1"/>
    <property type="molecule type" value="Genomic_DNA"/>
</dbReference>
<dbReference type="GO" id="GO:0008234">
    <property type="term" value="F:cysteine-type peptidase activity"/>
    <property type="evidence" value="ECO:0007669"/>
    <property type="project" value="UniProtKB-KW"/>
</dbReference>
<dbReference type="InterPro" id="IPR036365">
    <property type="entry name" value="PGBD-like_sf"/>
</dbReference>
<gene>
    <name evidence="7" type="ORF">ASJ30_15440</name>
    <name evidence="8" type="ORF">IGS73_17080</name>
    <name evidence="9" type="ORF">SAMN06296429_10213</name>
</gene>
<feature type="compositionally biased region" description="Low complexity" evidence="5">
    <location>
        <begin position="150"/>
        <end position="176"/>
    </location>
</feature>
<dbReference type="KEGG" id="jte:ASJ30_15440"/>
<dbReference type="EMBL" id="FWXN01000002">
    <property type="protein sequence ID" value="SMC35050.1"/>
    <property type="molecule type" value="Genomic_DNA"/>
</dbReference>
<feature type="compositionally biased region" description="Low complexity" evidence="5">
    <location>
        <begin position="43"/>
        <end position="70"/>
    </location>
</feature>
<accession>A0A1W1YFQ3</accession>
<evidence type="ECO:0000313" key="9">
    <source>
        <dbReference type="EMBL" id="SMC35050.1"/>
    </source>
</evidence>
<evidence type="ECO:0000313" key="11">
    <source>
        <dbReference type="Proteomes" id="UP000192634"/>
    </source>
</evidence>
<dbReference type="InterPro" id="IPR051202">
    <property type="entry name" value="Peptidase_C40"/>
</dbReference>
<evidence type="ECO:0000259" key="6">
    <source>
        <dbReference type="PROSITE" id="PS51935"/>
    </source>
</evidence>
<evidence type="ECO:0000256" key="2">
    <source>
        <dbReference type="ARBA" id="ARBA00022670"/>
    </source>
</evidence>
<feature type="domain" description="NlpC/P60" evidence="6">
    <location>
        <begin position="171"/>
        <end position="282"/>
    </location>
</feature>
<evidence type="ECO:0000313" key="10">
    <source>
        <dbReference type="Proteomes" id="UP000182938"/>
    </source>
</evidence>
<dbReference type="SUPFAM" id="SSF47090">
    <property type="entry name" value="PGBD-like"/>
    <property type="match status" value="1"/>
</dbReference>
<dbReference type="PANTHER" id="PTHR47053:SF1">
    <property type="entry name" value="MUREIN DD-ENDOPEPTIDASE MEPH-RELATED"/>
    <property type="match status" value="1"/>
</dbReference>
<dbReference type="InterPro" id="IPR002477">
    <property type="entry name" value="Peptidoglycan-bd-like"/>
</dbReference>
<dbReference type="InterPro" id="IPR038765">
    <property type="entry name" value="Papain-like_cys_pep_sf"/>
</dbReference>
<dbReference type="Proteomes" id="UP000593998">
    <property type="component" value="Chromosome"/>
</dbReference>
<accession>A0A1L3MK79</accession>
<feature type="region of interest" description="Disordered" evidence="5">
    <location>
        <begin position="43"/>
        <end position="85"/>
    </location>
</feature>
<name>A0A1L3MK79_9MICO</name>
<evidence type="ECO:0000256" key="3">
    <source>
        <dbReference type="ARBA" id="ARBA00022801"/>
    </source>
</evidence>
<evidence type="ECO:0000313" key="7">
    <source>
        <dbReference type="EMBL" id="APH02758.1"/>
    </source>
</evidence>
<reference evidence="9 11" key="2">
    <citation type="submission" date="2017-04" db="EMBL/GenBank/DDBJ databases">
        <authorList>
            <person name="Afonso C.L."/>
            <person name="Miller P.J."/>
            <person name="Scott M.A."/>
            <person name="Spackman E."/>
            <person name="Goraichik I."/>
            <person name="Dimitrov K.M."/>
            <person name="Suarez D.L."/>
            <person name="Swayne D.E."/>
        </authorList>
    </citation>
    <scope>NUCLEOTIDE SEQUENCE [LARGE SCALE GENOMIC DNA]</scope>
    <source>
        <strain evidence="9 11">CGMCC 1.12511</strain>
    </source>
</reference>
<dbReference type="Proteomes" id="UP000192634">
    <property type="component" value="Unassembled WGS sequence"/>
</dbReference>
<dbReference type="Gene3D" id="3.90.1720.10">
    <property type="entry name" value="endopeptidase domain like (from Nostoc punctiforme)"/>
    <property type="match status" value="1"/>
</dbReference>
<dbReference type="AlphaFoldDB" id="A0A1L3MK79"/>
<evidence type="ECO:0000256" key="1">
    <source>
        <dbReference type="ARBA" id="ARBA00007074"/>
    </source>
</evidence>
<dbReference type="Pfam" id="PF01471">
    <property type="entry name" value="PG_binding_1"/>
    <property type="match status" value="1"/>
</dbReference>
<feature type="region of interest" description="Disordered" evidence="5">
    <location>
        <begin position="1"/>
        <end position="21"/>
    </location>
</feature>
<evidence type="ECO:0000256" key="4">
    <source>
        <dbReference type="ARBA" id="ARBA00022807"/>
    </source>
</evidence>
<dbReference type="PANTHER" id="PTHR47053">
    <property type="entry name" value="MUREIN DD-ENDOPEPTIDASE MEPH-RELATED"/>
    <property type="match status" value="1"/>
</dbReference>
<organism evidence="7 10">
    <name type="scientific">Janibacter indicus</name>
    <dbReference type="NCBI Taxonomy" id="857417"/>
    <lineage>
        <taxon>Bacteria</taxon>
        <taxon>Bacillati</taxon>
        <taxon>Actinomycetota</taxon>
        <taxon>Actinomycetes</taxon>
        <taxon>Micrococcales</taxon>
        <taxon>Intrasporangiaceae</taxon>
        <taxon>Janibacter</taxon>
    </lineage>
</organism>
<dbReference type="InterPro" id="IPR036366">
    <property type="entry name" value="PGBDSf"/>
</dbReference>
<dbReference type="EMBL" id="CP062789">
    <property type="protein sequence ID" value="QOK22735.1"/>
    <property type="molecule type" value="Genomic_DNA"/>
</dbReference>
<protein>
    <submittedName>
        <fullName evidence="8">C40 family peptidase</fullName>
    </submittedName>
    <submittedName>
        <fullName evidence="9">Cell wall-associated hydrolase, NlpC family</fullName>
    </submittedName>
</protein>
<evidence type="ECO:0000256" key="5">
    <source>
        <dbReference type="SAM" id="MobiDB-lite"/>
    </source>
</evidence>
<dbReference type="OrthoDB" id="9815778at2"/>
<reference evidence="7 10" key="1">
    <citation type="submission" date="2015-11" db="EMBL/GenBank/DDBJ databases">
        <authorList>
            <person name="Zhang Y."/>
            <person name="Guo Z."/>
        </authorList>
    </citation>
    <scope>NUCLEOTIDE SEQUENCE [LARGE SCALE GENOMIC DNA]</scope>
    <source>
        <strain evidence="7 10">YFY001</strain>
    </source>
</reference>
<dbReference type="RefSeq" id="WP_072625895.1">
    <property type="nucleotide sequence ID" value="NZ_CBDRLL010000001.1"/>
</dbReference>
<evidence type="ECO:0000313" key="12">
    <source>
        <dbReference type="Proteomes" id="UP000593998"/>
    </source>
</evidence>
<dbReference type="GO" id="GO:0006508">
    <property type="term" value="P:proteolysis"/>
    <property type="evidence" value="ECO:0007669"/>
    <property type="project" value="UniProtKB-KW"/>
</dbReference>
<proteinExistence type="inferred from homology"/>
<dbReference type="Proteomes" id="UP000182938">
    <property type="component" value="Chromosome"/>
</dbReference>
<dbReference type="PROSITE" id="PS51935">
    <property type="entry name" value="NLPC_P60"/>
    <property type="match status" value="1"/>
</dbReference>
<keyword evidence="4" id="KW-0788">Thiol protease</keyword>
<dbReference type="InterPro" id="IPR000064">
    <property type="entry name" value="NLP_P60_dom"/>
</dbReference>
<reference evidence="8 12" key="3">
    <citation type="submission" date="2020-10" db="EMBL/GenBank/DDBJ databases">
        <title>Janibacter indicus TT2 genome sequence.</title>
        <authorList>
            <person name="Lee K."/>
            <person name="Ganzorig M."/>
        </authorList>
    </citation>
    <scope>NUCLEOTIDE SEQUENCE [LARGE SCALE GENOMIC DNA]</scope>
    <source>
        <strain evidence="8 12">TT2</strain>
    </source>
</reference>
<keyword evidence="2" id="KW-0645">Protease</keyword>
<dbReference type="Pfam" id="PF00877">
    <property type="entry name" value="NLPC_P60"/>
    <property type="match status" value="1"/>
</dbReference>